<sequence>MPLGSPLPPPLPLPPPPPRPSRLSWPGPRRLPRTIMPSTAAGGGRGPAAAQGEPADQGTQEALRGAGRGCGVRPPGGLAGTMNHAQQTHSPRSSSPGRQESPFCRAAAAAFLGMARPGRRSGRAGGEAGSCPSFLPFFL</sequence>
<protein>
    <submittedName>
        <fullName evidence="2">Uncharacterized protein</fullName>
    </submittedName>
</protein>
<evidence type="ECO:0000256" key="1">
    <source>
        <dbReference type="SAM" id="MobiDB-lite"/>
    </source>
</evidence>
<accession>A0A7J7RAU4</accession>
<evidence type="ECO:0000313" key="3">
    <source>
        <dbReference type="Proteomes" id="UP000585614"/>
    </source>
</evidence>
<comment type="caution">
    <text evidence="2">The sequence shown here is derived from an EMBL/GenBank/DDBJ whole genome shotgun (WGS) entry which is preliminary data.</text>
</comment>
<dbReference type="Proteomes" id="UP000585614">
    <property type="component" value="Unassembled WGS sequence"/>
</dbReference>
<evidence type="ECO:0000313" key="2">
    <source>
        <dbReference type="EMBL" id="KAF6273242.1"/>
    </source>
</evidence>
<feature type="region of interest" description="Disordered" evidence="1">
    <location>
        <begin position="1"/>
        <end position="105"/>
    </location>
</feature>
<name>A0A7J7RAU4_RHIFE</name>
<feature type="region of interest" description="Disordered" evidence="1">
    <location>
        <begin position="118"/>
        <end position="139"/>
    </location>
</feature>
<feature type="compositionally biased region" description="Polar residues" evidence="1">
    <location>
        <begin position="83"/>
        <end position="98"/>
    </location>
</feature>
<gene>
    <name evidence="2" type="ORF">mRhiFer1_009527</name>
</gene>
<reference evidence="2 3" key="1">
    <citation type="journal article" date="2020" name="Nature">
        <title>Six reference-quality genomes reveal evolution of bat adaptations.</title>
        <authorList>
            <person name="Jebb D."/>
            <person name="Huang Z."/>
            <person name="Pippel M."/>
            <person name="Hughes G.M."/>
            <person name="Lavrichenko K."/>
            <person name="Devanna P."/>
            <person name="Winkler S."/>
            <person name="Jermiin L.S."/>
            <person name="Skirmuntt E.C."/>
            <person name="Katzourakis A."/>
            <person name="Burkitt-Gray L."/>
            <person name="Ray D.A."/>
            <person name="Sullivan K.A.M."/>
            <person name="Roscito J.G."/>
            <person name="Kirilenko B.M."/>
            <person name="Davalos L.M."/>
            <person name="Corthals A.P."/>
            <person name="Power M.L."/>
            <person name="Jones G."/>
            <person name="Ransome R.D."/>
            <person name="Dechmann D.K.N."/>
            <person name="Locatelli A.G."/>
            <person name="Puechmaille S.J."/>
            <person name="Fedrigo O."/>
            <person name="Jarvis E.D."/>
            <person name="Hiller M."/>
            <person name="Vernes S.C."/>
            <person name="Myers E.W."/>
            <person name="Teeling E.C."/>
        </authorList>
    </citation>
    <scope>NUCLEOTIDE SEQUENCE [LARGE SCALE GENOMIC DNA]</scope>
    <source>
        <strain evidence="2">MRhiFer1</strain>
        <tissue evidence="2">Lung</tissue>
    </source>
</reference>
<feature type="compositionally biased region" description="Pro residues" evidence="1">
    <location>
        <begin position="1"/>
        <end position="20"/>
    </location>
</feature>
<dbReference type="AlphaFoldDB" id="A0A7J7RAU4"/>
<organism evidence="2 3">
    <name type="scientific">Rhinolophus ferrumequinum</name>
    <name type="common">Greater horseshoe bat</name>
    <dbReference type="NCBI Taxonomy" id="59479"/>
    <lineage>
        <taxon>Eukaryota</taxon>
        <taxon>Metazoa</taxon>
        <taxon>Chordata</taxon>
        <taxon>Craniata</taxon>
        <taxon>Vertebrata</taxon>
        <taxon>Euteleostomi</taxon>
        <taxon>Mammalia</taxon>
        <taxon>Eutheria</taxon>
        <taxon>Laurasiatheria</taxon>
        <taxon>Chiroptera</taxon>
        <taxon>Yinpterochiroptera</taxon>
        <taxon>Rhinolophoidea</taxon>
        <taxon>Rhinolophidae</taxon>
        <taxon>Rhinolophinae</taxon>
        <taxon>Rhinolophus</taxon>
    </lineage>
</organism>
<dbReference type="EMBL" id="JACAGC010000028">
    <property type="protein sequence ID" value="KAF6273242.1"/>
    <property type="molecule type" value="Genomic_DNA"/>
</dbReference>
<proteinExistence type="predicted"/>